<dbReference type="InterPro" id="IPR005467">
    <property type="entry name" value="His_kinase_dom"/>
</dbReference>
<evidence type="ECO:0000256" key="3">
    <source>
        <dbReference type="ARBA" id="ARBA00022553"/>
    </source>
</evidence>
<keyword evidence="5" id="KW-0902">Two-component regulatory system</keyword>
<gene>
    <name evidence="9" type="ORF">WA1_22770</name>
</gene>
<dbReference type="EMBL" id="ANNX02000024">
    <property type="protein sequence ID" value="KYC41149.1"/>
    <property type="molecule type" value="Genomic_DNA"/>
</dbReference>
<dbReference type="InterPro" id="IPR041664">
    <property type="entry name" value="AAA_16"/>
</dbReference>
<dbReference type="PROSITE" id="PS00108">
    <property type="entry name" value="PROTEIN_KINASE_ST"/>
    <property type="match status" value="1"/>
</dbReference>
<sequence length="1864" mass="211037">MSVHLNKIFTIPGYRILEKIYAGSKTLVCRGIRENDQEPVVIKLIQSKYPSFAQIAQFRNQYAIATNLHISGIIQTYSLEHCNNSYALVMEDFGGVSLKDYLNHVKVSNTIPLEEFFHIAVQIASTLHELHRHHVIHKDIKPANILINPTTFEVKLIDFSIASLLPKEIQSLTNPNFLEGTLAYISPEQTGRMNRGIDYRSDFYSLGVTFFELLTGQLPFTTKDPIELVYSHIAKQPPNASDINCHIPKCLSDLIGKLMAKNSEDRYQSCFGLKSDLEMCLQQWQKTGNITPFQLGQRDISDRFIIPEKLYGRQQEVETLLAAFERVTSGTTEMVLVTGASGIGKTAVVNEVHKPILRQRGYFIKGKFDQFQRDIPLSGLVQAFEDLIRQLLSEPDRVLQHWKTAILAALGMQAQIVIDVIPNLELIIGPQPPVAELSSIAAQNRFNLLFQRFIKVFGTKEHPLVLFLDDLQWADAASLKLLELLMSPSTTVRTYPSVIKRHENESSVPEDIENSHQLQKNLLLIGACRDNEVSQTHPLFFTIKAIEKTQATISYIKLQSLSLFDLNSLIADTLHYEKSVSLTLTEIVFAKTQGNPFFCYQFLKKLQIEGAITFNFEARFWQYEITKVKALTFTENVLEFMALQIEKLARETQAVLKLAACIGNQFDLKTLAIVHQKSEVDTANDLWTALLEGLIIQDSEKYTSPKYKFIHDRVQQAAYSLISESQKKIIHLQIGQLLLSTISVEERKEKIFELVNQLNTAAELISDPTARHELINMNLIAGRKALASTAYAAALKYFNTGIQLLTVDCWESDYNLSLTLYEKAAEAAYLDGDFEHMQKIADIVLEKAKTLLDKIKVYEVIIQARGSQNKLIEAISIALSFLKLLGTEFPENPKQTDIQNELEITTSNLANFSIETLIHLPEMKELLPLAVMRILSSITALVYPVSPQLFLLMILKQVNLSIKYGNAPSSAFAYITYGLTLCGVVEDIESGYQFGKLGKILLTREQTSSVTAKVLEVFHHLIRPWKEHIRETLKPLLNTYSIALETGDLEFAAYALYGYSYTAYFTGQELTELEGEIAIYSSTLQKIKQHRVFYWNEIYRQTVLNLCQVSEKPDCLIGEAYDEEKMLPIHLETNDGVALLFLYLCKLQLCYLFGDYSRSIEYAAKAEEYLYAGLGMIILPIFNFYDSLSLLARYPSVQPSEQEQIWIMVIANQEKMQKWAYHAPMNFLHKFYLVKAEQHRIQHEYAEAVDSYEDAIAYAQQNQYINEEALANELAARFYLEWNKLKIAQVYLTDAYFGYVRWGAKAKADNLTKRYPQLFTPILQEKKIQLELSKNASNSIIPVSTSSTNRTFSGSDTSISDSLDLTAVIKASIALSKEIELEQLLSTLMQVVMENAGASKCALILNEGENLSLAVTSNSASVPPHTNFPSIPLTSSQYVPITLINYVKRTQEMLVIDDINEHIILASDSYIIDQNPKSLLCIPIINQGKLLGILYLENNLIIAAFSQNRLELLKLITTQAAISLENAILYQNLAQASERLEQYNHSLEEKVAERTQALHRRNQQLQQAIKKLKHTQTQLVQSEKMSSLGQMVAGIAHEINNPVNFIHGNIIHANNYINQLLEFIEISQLEYPNSSELLQHKYQEIDLDFLKEDLPKIMNSMKTGTTRIQNIVLGLRNFSRLDEAEMKPVDIHEGINSTLMILHHKFKAKVERPEIQVIKEYGNLPKVECYVNQLNQVFMNILGNAIDALEIATGKSELENRKINTPIANPKSLIPKICIRTFIAENHTVKILIADNGSGMTQEVMQKIFDPFFTTKRIGSGTGLGLSISYQIVVEKHKGSLTCNSMLGQGTEFIIKIPIRQSKG</sequence>
<keyword evidence="9" id="KW-0723">Serine/threonine-protein kinase</keyword>
<name>A0A139X8X4_9CYAN</name>
<dbReference type="SUPFAM" id="SSF52540">
    <property type="entry name" value="P-loop containing nucleoside triphosphate hydrolases"/>
    <property type="match status" value="1"/>
</dbReference>
<dbReference type="PANTHER" id="PTHR43642:SF1">
    <property type="entry name" value="HYBRID SIGNAL TRANSDUCTION HISTIDINE KINASE G"/>
    <property type="match status" value="1"/>
</dbReference>
<keyword evidence="3" id="KW-0597">Phosphoprotein</keyword>
<dbReference type="GO" id="GO:0004674">
    <property type="term" value="F:protein serine/threonine kinase activity"/>
    <property type="evidence" value="ECO:0007669"/>
    <property type="project" value="UniProtKB-KW"/>
</dbReference>
<dbReference type="GO" id="GO:0005524">
    <property type="term" value="F:ATP binding"/>
    <property type="evidence" value="ECO:0007669"/>
    <property type="project" value="InterPro"/>
</dbReference>
<dbReference type="InterPro" id="IPR003661">
    <property type="entry name" value="HisK_dim/P_dom"/>
</dbReference>
<reference evidence="9 10" key="1">
    <citation type="journal article" date="2013" name="Genome Biol. Evol.">
        <title>Genomes of Stigonematalean cyanobacteria (subsection V) and the evolution of oxygenic photosynthesis from prokaryotes to plastids.</title>
        <authorList>
            <person name="Dagan T."/>
            <person name="Roettger M."/>
            <person name="Stucken K."/>
            <person name="Landan G."/>
            <person name="Koch R."/>
            <person name="Major P."/>
            <person name="Gould S.B."/>
            <person name="Goremykin V.V."/>
            <person name="Rippka R."/>
            <person name="Tandeau de Marsac N."/>
            <person name="Gugger M."/>
            <person name="Lockhart P.J."/>
            <person name="Allen J.F."/>
            <person name="Brune I."/>
            <person name="Maus I."/>
            <person name="Puhler A."/>
            <person name="Martin W.F."/>
        </authorList>
    </citation>
    <scope>NUCLEOTIDE SEQUENCE [LARGE SCALE GENOMIC DNA]</scope>
    <source>
        <strain evidence="9 10">PCC 7110</strain>
    </source>
</reference>
<dbReference type="SUPFAM" id="SSF55781">
    <property type="entry name" value="GAF domain-like"/>
    <property type="match status" value="1"/>
</dbReference>
<dbReference type="InterPro" id="IPR036890">
    <property type="entry name" value="HATPase_C_sf"/>
</dbReference>
<evidence type="ECO:0000256" key="2">
    <source>
        <dbReference type="ARBA" id="ARBA00012438"/>
    </source>
</evidence>
<dbReference type="SMART" id="SM00387">
    <property type="entry name" value="HATPase_c"/>
    <property type="match status" value="1"/>
</dbReference>
<dbReference type="InterPro" id="IPR003594">
    <property type="entry name" value="HATPase_dom"/>
</dbReference>
<proteinExistence type="predicted"/>
<dbReference type="Proteomes" id="UP000076925">
    <property type="component" value="Unassembled WGS sequence"/>
</dbReference>
<dbReference type="CDD" id="cd14014">
    <property type="entry name" value="STKc_PknB_like"/>
    <property type="match status" value="1"/>
</dbReference>
<dbReference type="Pfam" id="PF02518">
    <property type="entry name" value="HATPase_c"/>
    <property type="match status" value="1"/>
</dbReference>
<evidence type="ECO:0000256" key="4">
    <source>
        <dbReference type="ARBA" id="ARBA00022777"/>
    </source>
</evidence>
<dbReference type="SUPFAM" id="SSF47384">
    <property type="entry name" value="Homodimeric domain of signal transducing histidine kinase"/>
    <property type="match status" value="1"/>
</dbReference>
<dbReference type="PRINTS" id="PR00344">
    <property type="entry name" value="BCTRLSENSOR"/>
</dbReference>
<dbReference type="PROSITE" id="PS50011">
    <property type="entry name" value="PROTEIN_KINASE_DOM"/>
    <property type="match status" value="1"/>
</dbReference>
<dbReference type="InterPro" id="IPR027417">
    <property type="entry name" value="P-loop_NTPase"/>
</dbReference>
<dbReference type="Pfam" id="PF00069">
    <property type="entry name" value="Pkinase"/>
    <property type="match status" value="1"/>
</dbReference>
<dbReference type="Gene3D" id="3.30.565.10">
    <property type="entry name" value="Histidine kinase-like ATPase, C-terminal domain"/>
    <property type="match status" value="1"/>
</dbReference>
<protein>
    <recommendedName>
        <fullName evidence="2">histidine kinase</fullName>
        <ecNumber evidence="2">2.7.13.3</ecNumber>
    </recommendedName>
</protein>
<dbReference type="SMART" id="SM00220">
    <property type="entry name" value="S_TKc"/>
    <property type="match status" value="1"/>
</dbReference>
<dbReference type="InterPro" id="IPR000719">
    <property type="entry name" value="Prot_kinase_dom"/>
</dbReference>
<dbReference type="SUPFAM" id="SSF56112">
    <property type="entry name" value="Protein kinase-like (PK-like)"/>
    <property type="match status" value="1"/>
</dbReference>
<dbReference type="InterPro" id="IPR053159">
    <property type="entry name" value="Hybrid_Histidine_Kinase"/>
</dbReference>
<dbReference type="STRING" id="128403.WA1_22770"/>
<feature type="domain" description="Protein kinase" evidence="7">
    <location>
        <begin position="14"/>
        <end position="281"/>
    </location>
</feature>
<keyword evidence="4 9" id="KW-0418">Kinase</keyword>
<evidence type="ECO:0000313" key="10">
    <source>
        <dbReference type="Proteomes" id="UP000076925"/>
    </source>
</evidence>
<keyword evidence="6" id="KW-0175">Coiled coil</keyword>
<dbReference type="Gene3D" id="3.30.200.20">
    <property type="entry name" value="Phosphorylase Kinase, domain 1"/>
    <property type="match status" value="1"/>
</dbReference>
<dbReference type="EC" id="2.7.13.3" evidence="2"/>
<evidence type="ECO:0000259" key="8">
    <source>
        <dbReference type="PROSITE" id="PS50109"/>
    </source>
</evidence>
<evidence type="ECO:0000313" key="9">
    <source>
        <dbReference type="EMBL" id="KYC41149.1"/>
    </source>
</evidence>
<dbReference type="Pfam" id="PF01590">
    <property type="entry name" value="GAF"/>
    <property type="match status" value="1"/>
</dbReference>
<dbReference type="Pfam" id="PF13191">
    <property type="entry name" value="AAA_16"/>
    <property type="match status" value="1"/>
</dbReference>
<feature type="domain" description="Histidine kinase" evidence="8">
    <location>
        <begin position="1594"/>
        <end position="1861"/>
    </location>
</feature>
<dbReference type="Gene3D" id="3.30.450.40">
    <property type="match status" value="1"/>
</dbReference>
<dbReference type="InterPro" id="IPR029016">
    <property type="entry name" value="GAF-like_dom_sf"/>
</dbReference>
<dbReference type="InterPro" id="IPR036097">
    <property type="entry name" value="HisK_dim/P_sf"/>
</dbReference>
<keyword evidence="4 9" id="KW-0808">Transferase</keyword>
<dbReference type="InterPro" id="IPR004358">
    <property type="entry name" value="Sig_transdc_His_kin-like_C"/>
</dbReference>
<accession>A0A139X8X4</accession>
<feature type="coiled-coil region" evidence="6">
    <location>
        <begin position="1526"/>
        <end position="1585"/>
    </location>
</feature>
<dbReference type="Gene3D" id="1.10.287.130">
    <property type="match status" value="1"/>
</dbReference>
<dbReference type="InterPro" id="IPR008271">
    <property type="entry name" value="Ser/Thr_kinase_AS"/>
</dbReference>
<evidence type="ECO:0000256" key="1">
    <source>
        <dbReference type="ARBA" id="ARBA00000085"/>
    </source>
</evidence>
<dbReference type="RefSeq" id="WP_026134759.1">
    <property type="nucleotide sequence ID" value="NZ_KQ976354.1"/>
</dbReference>
<organism evidence="9 10">
    <name type="scientific">Scytonema hofmannii PCC 7110</name>
    <dbReference type="NCBI Taxonomy" id="128403"/>
    <lineage>
        <taxon>Bacteria</taxon>
        <taxon>Bacillati</taxon>
        <taxon>Cyanobacteriota</taxon>
        <taxon>Cyanophyceae</taxon>
        <taxon>Nostocales</taxon>
        <taxon>Scytonemataceae</taxon>
        <taxon>Scytonema</taxon>
    </lineage>
</organism>
<comment type="catalytic activity">
    <reaction evidence="1">
        <text>ATP + protein L-histidine = ADP + protein N-phospho-L-histidine.</text>
        <dbReference type="EC" id="2.7.13.3"/>
    </reaction>
</comment>
<keyword evidence="10" id="KW-1185">Reference proteome</keyword>
<dbReference type="PROSITE" id="PS50109">
    <property type="entry name" value="HIS_KIN"/>
    <property type="match status" value="1"/>
</dbReference>
<dbReference type="OrthoDB" id="517727at2"/>
<evidence type="ECO:0000259" key="7">
    <source>
        <dbReference type="PROSITE" id="PS50011"/>
    </source>
</evidence>
<dbReference type="PANTHER" id="PTHR43642">
    <property type="entry name" value="HYBRID SIGNAL TRANSDUCTION HISTIDINE KINASE G"/>
    <property type="match status" value="1"/>
</dbReference>
<dbReference type="Gene3D" id="1.10.510.10">
    <property type="entry name" value="Transferase(Phosphotransferase) domain 1"/>
    <property type="match status" value="1"/>
</dbReference>
<dbReference type="GO" id="GO:0000155">
    <property type="term" value="F:phosphorelay sensor kinase activity"/>
    <property type="evidence" value="ECO:0007669"/>
    <property type="project" value="InterPro"/>
</dbReference>
<comment type="caution">
    <text evidence="9">The sequence shown here is derived from an EMBL/GenBank/DDBJ whole genome shotgun (WGS) entry which is preliminary data.</text>
</comment>
<dbReference type="CDD" id="cd00082">
    <property type="entry name" value="HisKA"/>
    <property type="match status" value="1"/>
</dbReference>
<evidence type="ECO:0000256" key="6">
    <source>
        <dbReference type="SAM" id="Coils"/>
    </source>
</evidence>
<dbReference type="InterPro" id="IPR011009">
    <property type="entry name" value="Kinase-like_dom_sf"/>
</dbReference>
<dbReference type="SUPFAM" id="SSF55874">
    <property type="entry name" value="ATPase domain of HSP90 chaperone/DNA topoisomerase II/histidine kinase"/>
    <property type="match status" value="1"/>
</dbReference>
<dbReference type="SMART" id="SM00065">
    <property type="entry name" value="GAF"/>
    <property type="match status" value="1"/>
</dbReference>
<dbReference type="Gene3D" id="3.40.50.300">
    <property type="entry name" value="P-loop containing nucleotide triphosphate hydrolases"/>
    <property type="match status" value="1"/>
</dbReference>
<dbReference type="InterPro" id="IPR003018">
    <property type="entry name" value="GAF"/>
</dbReference>
<evidence type="ECO:0000256" key="5">
    <source>
        <dbReference type="ARBA" id="ARBA00023012"/>
    </source>
</evidence>